<accession>A0A481ZB92</accession>
<organism evidence="1">
    <name type="scientific">Pithovirus LCPAC304</name>
    <dbReference type="NCBI Taxonomy" id="2506594"/>
    <lineage>
        <taxon>Viruses</taxon>
        <taxon>Pithoviruses</taxon>
    </lineage>
</organism>
<evidence type="ECO:0000313" key="1">
    <source>
        <dbReference type="EMBL" id="QBK92349.1"/>
    </source>
</evidence>
<dbReference type="EMBL" id="MK500575">
    <property type="protein sequence ID" value="QBK92349.1"/>
    <property type="molecule type" value="Genomic_DNA"/>
</dbReference>
<gene>
    <name evidence="1" type="ORF">LCPAC304_06960</name>
</gene>
<name>A0A481ZB92_9VIRU</name>
<sequence>MQTKIDTLLQTTFRKYLGDKTETFVSLLHKSGAVLSGSFVLQTVLQETWDLKPSDIDIFVPVGTDPGFQQDMEKGLNYAYHNYTNLEEFLFYHCREWDNSPISDQEEQRQRYRKGFDDIAKIRDYLVDDSAKRPFPAIYEALTLGDAPTVKTLARRLPPPSRNMEWQKKRFFDTENVVTQIFDGMLPLCILSSEDIRCRWCTVYRAGTVSGDPENLPSRTLSRRHLPLF</sequence>
<reference evidence="1" key="1">
    <citation type="journal article" date="2019" name="MBio">
        <title>Virus Genomes from Deep Sea Sediments Expand the Ocean Megavirome and Support Independent Origins of Viral Gigantism.</title>
        <authorList>
            <person name="Backstrom D."/>
            <person name="Yutin N."/>
            <person name="Jorgensen S.L."/>
            <person name="Dharamshi J."/>
            <person name="Homa F."/>
            <person name="Zaremba-Niedwiedzka K."/>
            <person name="Spang A."/>
            <person name="Wolf Y.I."/>
            <person name="Koonin E.V."/>
            <person name="Ettema T.J."/>
        </authorList>
    </citation>
    <scope>NUCLEOTIDE SEQUENCE</scope>
</reference>
<proteinExistence type="predicted"/>
<protein>
    <submittedName>
        <fullName evidence="1">Uncharacterized protein</fullName>
    </submittedName>
</protein>